<keyword evidence="1" id="KW-0614">Plasmid</keyword>
<geneLocation type="plasmid" evidence="1 2">
    <name>unnamed6</name>
</geneLocation>
<evidence type="ECO:0000313" key="1">
    <source>
        <dbReference type="EMBL" id="WLS01265.1"/>
    </source>
</evidence>
<dbReference type="InterPro" id="IPR027417">
    <property type="entry name" value="P-loop_NTPase"/>
</dbReference>
<dbReference type="SUPFAM" id="SSF103642">
    <property type="entry name" value="Sec-C motif"/>
    <property type="match status" value="1"/>
</dbReference>
<dbReference type="Gene3D" id="3.10.450.50">
    <property type="match status" value="1"/>
</dbReference>
<dbReference type="InterPro" id="IPR004027">
    <property type="entry name" value="SEC_C_motif"/>
</dbReference>
<accession>A0AA50H7P2</accession>
<name>A0AA50H7P2_9HYPH</name>
<dbReference type="Proteomes" id="UP001234585">
    <property type="component" value="Plasmid unnamed6"/>
</dbReference>
<evidence type="ECO:0000313" key="2">
    <source>
        <dbReference type="Proteomes" id="UP001234585"/>
    </source>
</evidence>
<protein>
    <submittedName>
        <fullName evidence="1">SEC-C metal-binding domain-containing protein</fullName>
    </submittedName>
</protein>
<dbReference type="AlphaFoldDB" id="A0AA50H7P2"/>
<dbReference type="Pfam" id="PF02810">
    <property type="entry name" value="SEC-C"/>
    <property type="match status" value="1"/>
</dbReference>
<sequence length="954" mass="104742">MTNANGQTRPKVVDSAQLSRIEATHRGFLYQHLYVAAVLLRAAEFKASSVLVESDEDLEVLSDTGRIYVQVKLRAETLGWPDVSEAIDRFASYRALHENGTRAGSARFIIASSAPPRASLIKRMNESSWPADVAIEWPAEQTRSDEIVPWPRPSVIAMADHVRSLAERLPFAVLTPDTLMWKLAGVVTLAAAGQPPRTDHQFRISDLPELFEQLVIQLQDFPAPPNPYREQEDEPSLSGKGPARLITGYSGSGKTSWAANAALHTIGTFIYFDAQDVPGGGLAAGLAREIAARIFQEKGGLGQVLLPGASGMEILKSIGGQHIVGEPVSVVLDNAHIPPAVDVAACVRAAQGIDFVLLGQPGRSAQELAALLQIEQETLVGWSADTIAAEAASHSCIVDPASCQMMLDQTGGLPLYIQNAVQIATTEHAGSLSDFCNKLAALSHTVETAQEFILAHVIDTLPESASRLLAILSISDIAISRDDVAAYASAVFDMNPVELAASLRRLRTAGLVQAFGGAALKVHDAARLVGRGRLLELGEATAQTARRTLKDLLANSIRERWEYRKVILYIRLLGETGEIKTLVQFGTDEVFHEMGFWPIIEPHLMKAAFSEQVDPESRFWALDGIVFNEMRKHTGTPRKHIDEMKRLVQRFELGGDEHLAVGMKEMTLLAQERNAEGARRLMDTVRAGLRNTPAHSRIFRYNAASSMYFLEEYDVAEAQVLQVLDEYFKLLGVRPETVVGLNPPELYPLLNKTPDLEDDIKHLADCLDLLAKIKTAQGAISPFARLHAMKFYAMANSPESLIRVGQDLVDEFMSRRDFVGAREIIETNLLPTLQELKLASYLIPVRSHYAVVLAYCGDFRRADAEMERLAPYEVGLSPQGRTELLEQRRIIAQLKLSGPPPQLQLPPNLPQRMASFRDAMNRASSQRPRKRVGRNDPCPCGSGAKFKKCHGSGG</sequence>
<dbReference type="EMBL" id="CP132308">
    <property type="protein sequence ID" value="WLS01265.1"/>
    <property type="molecule type" value="Genomic_DNA"/>
</dbReference>
<dbReference type="RefSeq" id="WP_306041636.1">
    <property type="nucleotide sequence ID" value="NZ_CP132308.1"/>
</dbReference>
<gene>
    <name evidence="1" type="ORF">Q9313_28175</name>
</gene>
<organism evidence="1 2">
    <name type="scientific">Shinella sumterensis</name>
    <dbReference type="NCBI Taxonomy" id="1967501"/>
    <lineage>
        <taxon>Bacteria</taxon>
        <taxon>Pseudomonadati</taxon>
        <taxon>Pseudomonadota</taxon>
        <taxon>Alphaproteobacteria</taxon>
        <taxon>Hyphomicrobiales</taxon>
        <taxon>Rhizobiaceae</taxon>
        <taxon>Shinella</taxon>
    </lineage>
</organism>
<dbReference type="SUPFAM" id="SSF52540">
    <property type="entry name" value="P-loop containing nucleoside triphosphate hydrolases"/>
    <property type="match status" value="1"/>
</dbReference>
<keyword evidence="2" id="KW-1185">Reference proteome</keyword>
<proteinExistence type="predicted"/>
<reference evidence="1 2" key="1">
    <citation type="submission" date="2023-08" db="EMBL/GenBank/DDBJ databases">
        <title>Pathogen: clinical or host-associated sample.</title>
        <authorList>
            <person name="Hergert J."/>
            <person name="Casey R."/>
            <person name="Wagner J."/>
            <person name="Young E.L."/>
            <person name="Oakeson K.F."/>
        </authorList>
    </citation>
    <scope>NUCLEOTIDE SEQUENCE [LARGE SCALE GENOMIC DNA]</scope>
    <source>
        <strain evidence="1 2">1760953</strain>
        <plasmid evidence="1 2">unnamed6</plasmid>
    </source>
</reference>